<feature type="compositionally biased region" description="Polar residues" evidence="1">
    <location>
        <begin position="1"/>
        <end position="11"/>
    </location>
</feature>
<organism evidence="2 3">
    <name type="scientific">Neofusicoccum ribis</name>
    <dbReference type="NCBI Taxonomy" id="45134"/>
    <lineage>
        <taxon>Eukaryota</taxon>
        <taxon>Fungi</taxon>
        <taxon>Dikarya</taxon>
        <taxon>Ascomycota</taxon>
        <taxon>Pezizomycotina</taxon>
        <taxon>Dothideomycetes</taxon>
        <taxon>Dothideomycetes incertae sedis</taxon>
        <taxon>Botryosphaeriales</taxon>
        <taxon>Botryosphaeriaceae</taxon>
        <taxon>Neofusicoccum</taxon>
    </lineage>
</organism>
<dbReference type="EMBL" id="JAJVDC020000047">
    <property type="protein sequence ID" value="KAL1630399.1"/>
    <property type="molecule type" value="Genomic_DNA"/>
</dbReference>
<gene>
    <name evidence="2" type="ORF">SLS56_004926</name>
</gene>
<evidence type="ECO:0000313" key="2">
    <source>
        <dbReference type="EMBL" id="KAL1630399.1"/>
    </source>
</evidence>
<protein>
    <recommendedName>
        <fullName evidence="4">Tafazzin</fullName>
    </recommendedName>
</protein>
<proteinExistence type="predicted"/>
<dbReference type="Proteomes" id="UP001521116">
    <property type="component" value="Unassembled WGS sequence"/>
</dbReference>
<feature type="compositionally biased region" description="Low complexity" evidence="1">
    <location>
        <begin position="18"/>
        <end position="36"/>
    </location>
</feature>
<name>A0ABR3SVZ4_9PEZI</name>
<reference evidence="2 3" key="1">
    <citation type="submission" date="2024-02" db="EMBL/GenBank/DDBJ databases">
        <title>De novo assembly and annotation of 12 fungi associated with fruit tree decline syndrome in Ontario, Canada.</title>
        <authorList>
            <person name="Sulman M."/>
            <person name="Ellouze W."/>
            <person name="Ilyukhin E."/>
        </authorList>
    </citation>
    <scope>NUCLEOTIDE SEQUENCE [LARGE SCALE GENOMIC DNA]</scope>
    <source>
        <strain evidence="2 3">M1-105</strain>
    </source>
</reference>
<sequence>MPKKYQQNYKPASNYVHPSLSSSRTSASSDAAPPSSQTVNDRLNQLRREQAPISAIDRRNEITESLTTRVVHPAVRQLLNLPEISGPRPRFVQRTANGRRVPGPAAPQSWLNRSRHAPEYARDGSGQSAGRWRVVKPRFAERMPAEGSLVHYACKALAKNWDWLLEYEQYYLATLPTQLKDVLFSYLAMYGPEDGISLDTLRILFLTEQELEGATGSDELVHLDLTGMITEKFTLRDLTKYMIEVPGAKKEDVTTAMQQLSVSEEVADSWEEADSEPIPTVPKALLNARFPNMTHLSLAHPQNASWEKLLILSSHLATLTHLSLAFWPKPTMTPNAAAASMTSKHGRFNLGGTHFYSEMDDDWQEAANILRRLANNTYCLKWLDLTGCDWTPALTWGTDEETWQPVGIIRRHSTDNEDWLIKRAAPCPDWNGSWRQVTYINVSQGWIPHNINAIRALPARILSFDLLNFLKSEQGKMLSESQASKAPQTSAQVNSWIEKESQNRTIAQVIKGLRNGAKGQYCRVDYGWSGVDSG</sequence>
<dbReference type="SUPFAM" id="SSF52047">
    <property type="entry name" value="RNI-like"/>
    <property type="match status" value="1"/>
</dbReference>
<feature type="region of interest" description="Disordered" evidence="1">
    <location>
        <begin position="94"/>
        <end position="128"/>
    </location>
</feature>
<feature type="region of interest" description="Disordered" evidence="1">
    <location>
        <begin position="1"/>
        <end position="41"/>
    </location>
</feature>
<accession>A0ABR3SVZ4</accession>
<evidence type="ECO:0000256" key="1">
    <source>
        <dbReference type="SAM" id="MobiDB-lite"/>
    </source>
</evidence>
<comment type="caution">
    <text evidence="2">The sequence shown here is derived from an EMBL/GenBank/DDBJ whole genome shotgun (WGS) entry which is preliminary data.</text>
</comment>
<evidence type="ECO:0000313" key="3">
    <source>
        <dbReference type="Proteomes" id="UP001521116"/>
    </source>
</evidence>
<keyword evidence="3" id="KW-1185">Reference proteome</keyword>
<evidence type="ECO:0008006" key="4">
    <source>
        <dbReference type="Google" id="ProtNLM"/>
    </source>
</evidence>